<reference evidence="2" key="2">
    <citation type="journal article" date="2023" name="BMC Genomics">
        <title>Pest status, molecular evolution, and epigenetic factors derived from the genome assembly of Frankliniella fusca, a thysanopteran phytovirus vector.</title>
        <authorList>
            <person name="Catto M.A."/>
            <person name="Labadie P.E."/>
            <person name="Jacobson A.L."/>
            <person name="Kennedy G.G."/>
            <person name="Srinivasan R."/>
            <person name="Hunt B.G."/>
        </authorList>
    </citation>
    <scope>NUCLEOTIDE SEQUENCE</scope>
    <source>
        <strain evidence="2">PL_HMW_Pooled</strain>
    </source>
</reference>
<evidence type="ECO:0000313" key="3">
    <source>
        <dbReference type="Proteomes" id="UP001219518"/>
    </source>
</evidence>
<gene>
    <name evidence="2" type="ORF">KUF71_022494</name>
</gene>
<name>A0AAE1LB68_9NEOP</name>
<dbReference type="EMBL" id="JAHWGI010000307">
    <property type="protein sequence ID" value="KAK3913040.1"/>
    <property type="molecule type" value="Genomic_DNA"/>
</dbReference>
<reference evidence="2" key="1">
    <citation type="submission" date="2021-07" db="EMBL/GenBank/DDBJ databases">
        <authorList>
            <person name="Catto M.A."/>
            <person name="Jacobson A."/>
            <person name="Kennedy G."/>
            <person name="Labadie P."/>
            <person name="Hunt B.G."/>
            <person name="Srinivasan R."/>
        </authorList>
    </citation>
    <scope>NUCLEOTIDE SEQUENCE</scope>
    <source>
        <strain evidence="2">PL_HMW_Pooled</strain>
        <tissue evidence="2">Head</tissue>
    </source>
</reference>
<feature type="region of interest" description="Disordered" evidence="1">
    <location>
        <begin position="45"/>
        <end position="82"/>
    </location>
</feature>
<dbReference type="AlphaFoldDB" id="A0AAE1LB68"/>
<organism evidence="2 3">
    <name type="scientific">Frankliniella fusca</name>
    <dbReference type="NCBI Taxonomy" id="407009"/>
    <lineage>
        <taxon>Eukaryota</taxon>
        <taxon>Metazoa</taxon>
        <taxon>Ecdysozoa</taxon>
        <taxon>Arthropoda</taxon>
        <taxon>Hexapoda</taxon>
        <taxon>Insecta</taxon>
        <taxon>Pterygota</taxon>
        <taxon>Neoptera</taxon>
        <taxon>Paraneoptera</taxon>
        <taxon>Thysanoptera</taxon>
        <taxon>Terebrantia</taxon>
        <taxon>Thripoidea</taxon>
        <taxon>Thripidae</taxon>
        <taxon>Frankliniella</taxon>
    </lineage>
</organism>
<dbReference type="Proteomes" id="UP001219518">
    <property type="component" value="Unassembled WGS sequence"/>
</dbReference>
<accession>A0AAE1LB68</accession>
<feature type="region of interest" description="Disordered" evidence="1">
    <location>
        <begin position="304"/>
        <end position="324"/>
    </location>
</feature>
<sequence length="487" mass="54555">MRITVSRQELITILREKVGQSRDIQRNHLQDTWLDTLQRRVGKDLSDKEVKEAPPKTEKLGGRPTLPFTKSSARTQRTKAQKLGKDHCVEELLKSAETLLRKAGNEAAAKLINLLMINPERSSEIWQNINNPTPAIKKMAPEQAVSLIIDADLSKNQYNLIRTTAKTHNANIFPSNRKVQEQKKKSLPPPESVQITEKSAEVDLQTLVDMDAKKIVDLLEREGKTISNFDGLFVLTHKWGTDGSGDHSLHRHNTGSEISVERSILLTAQVPLQLKFVPNDSVLAKKGFGQEYRDAAHCAPRQLRGRDDPVRGRLGVPPRGRKETTYADSTQHLRSQGWEVTVDAFIVGSLGSWDPANWGVLNLLRLGDWDYNITLARLCVSDCIKWSRDIYTEHVTGGSPSPSPRTPPARTSRQRGAALQARQAIANSELLTPPDVPPPLRRTPGANRRQPPSTPEHLRDEVNPFLSPSQSEDTAPRLSKWQENLLR</sequence>
<protein>
    <submittedName>
        <fullName evidence="2">Retrovirus-related Pol polyprotein from type-1 retrotransposable element R2</fullName>
    </submittedName>
</protein>
<keyword evidence="3" id="KW-1185">Reference proteome</keyword>
<evidence type="ECO:0000313" key="2">
    <source>
        <dbReference type="EMBL" id="KAK3913040.1"/>
    </source>
</evidence>
<feature type="compositionally biased region" description="Low complexity" evidence="1">
    <location>
        <begin position="408"/>
        <end position="433"/>
    </location>
</feature>
<feature type="compositionally biased region" description="Basic and acidic residues" evidence="1">
    <location>
        <begin position="45"/>
        <end position="61"/>
    </location>
</feature>
<proteinExistence type="predicted"/>
<evidence type="ECO:0000256" key="1">
    <source>
        <dbReference type="SAM" id="MobiDB-lite"/>
    </source>
</evidence>
<feature type="region of interest" description="Disordered" evidence="1">
    <location>
        <begin position="393"/>
        <end position="487"/>
    </location>
</feature>
<comment type="caution">
    <text evidence="2">The sequence shown here is derived from an EMBL/GenBank/DDBJ whole genome shotgun (WGS) entry which is preliminary data.</text>
</comment>